<sequence length="125" mass="15466">MESCKKRIGEAYKETIKDIRRVWRAYKEQSDEEIYDYGLCFDFVKEDNEEPYFRWQLAWGGPAEEFRFYVGPDFEVYKIEFWFMDWFDGAKITLRGRDYELLAEIWDVFFRDVAEYEFRERGGEY</sequence>
<accession>A0ABY6GLP2</accession>
<dbReference type="Proteomes" id="UP001156193">
    <property type="component" value="Segment"/>
</dbReference>
<reference evidence="1 2" key="1">
    <citation type="submission" date="2022-09" db="EMBL/GenBank/DDBJ databases">
        <title>Evolutionary Diversification of Methanotrophic Ca. Methanophagales (ANME-1) and Their Expansive Virome.</title>
        <authorList>
            <person name="Laso-Perez R."/>
            <person name="Wu F."/>
            <person name="Cremiere A."/>
            <person name="Speth D."/>
            <person name="Magyar J.S."/>
            <person name="Krupovic M."/>
            <person name="Orphan V.J."/>
        </authorList>
    </citation>
    <scope>NUCLEOTIDE SEQUENCE [LARGE SCALE GENOMIC DNA]</scope>
    <source>
        <strain evidence="1">PBV299</strain>
    </source>
</reference>
<gene>
    <name evidence="1" type="ORF">OFDIEDLO_00081</name>
</gene>
<evidence type="ECO:0000313" key="2">
    <source>
        <dbReference type="Proteomes" id="UP001156193"/>
    </source>
</evidence>
<keyword evidence="2" id="KW-1185">Reference proteome</keyword>
<protein>
    <submittedName>
        <fullName evidence="1">Uncharacterized protein</fullName>
    </submittedName>
</protein>
<dbReference type="EMBL" id="OP413838">
    <property type="protein sequence ID" value="UYL64877.1"/>
    <property type="molecule type" value="Genomic_DNA"/>
</dbReference>
<organism evidence="1 2">
    <name type="scientific">Methanophagales virus PBV299</name>
    <dbReference type="NCBI Taxonomy" id="2987730"/>
    <lineage>
        <taxon>Viruses</taxon>
        <taxon>Duplodnaviria</taxon>
        <taxon>Heunggongvirae</taxon>
        <taxon>Uroviricota</taxon>
        <taxon>Caudoviricetes</taxon>
        <taxon>Nakonvirales</taxon>
        <taxon>Ahpuchviridae</taxon>
        <taxon>Kisinvirus</taxon>
        <taxon>Kisinvirus pescaderoense</taxon>
    </lineage>
</organism>
<proteinExistence type="predicted"/>
<name>A0ABY6GLP2_9CAUD</name>
<evidence type="ECO:0000313" key="1">
    <source>
        <dbReference type="EMBL" id="UYL64877.1"/>
    </source>
</evidence>